<dbReference type="Gene3D" id="2.60.40.10">
    <property type="entry name" value="Immunoglobulins"/>
    <property type="match status" value="2"/>
</dbReference>
<keyword evidence="8 12" id="KW-0472">Membrane</keyword>
<feature type="signal peptide" evidence="13">
    <location>
        <begin position="1"/>
        <end position="22"/>
    </location>
</feature>
<dbReference type="GeneID" id="103194412"/>
<proteinExistence type="predicted"/>
<evidence type="ECO:0000256" key="12">
    <source>
        <dbReference type="SAM" id="Phobius"/>
    </source>
</evidence>
<dbReference type="FunFam" id="2.60.40.10:FF:000820">
    <property type="entry name" value="SLAM family member 7"/>
    <property type="match status" value="1"/>
</dbReference>
<evidence type="ECO:0000256" key="2">
    <source>
        <dbReference type="ARBA" id="ARBA00022588"/>
    </source>
</evidence>
<feature type="transmembrane region" description="Helical" evidence="12">
    <location>
        <begin position="225"/>
        <end position="245"/>
    </location>
</feature>
<comment type="subcellular location">
    <subcellularLocation>
        <location evidence="1">Membrane</location>
        <topology evidence="1">Single-pass type I membrane protein</topology>
    </subcellularLocation>
</comment>
<evidence type="ECO:0000313" key="15">
    <source>
        <dbReference type="RefSeq" id="XP_007935988.1"/>
    </source>
</evidence>
<protein>
    <submittedName>
        <fullName evidence="15">SLAM family member 6-like</fullName>
    </submittedName>
</protein>
<keyword evidence="4 13" id="KW-0732">Signal</keyword>
<dbReference type="GO" id="GO:0045087">
    <property type="term" value="P:innate immune response"/>
    <property type="evidence" value="ECO:0007669"/>
    <property type="project" value="UniProtKB-KW"/>
</dbReference>
<dbReference type="GO" id="GO:0042110">
    <property type="term" value="P:T cell activation"/>
    <property type="evidence" value="ECO:0007669"/>
    <property type="project" value="TreeGrafter"/>
</dbReference>
<dbReference type="GO" id="GO:0002250">
    <property type="term" value="P:adaptive immune response"/>
    <property type="evidence" value="ECO:0007669"/>
    <property type="project" value="UniProtKB-KW"/>
</dbReference>
<dbReference type="InterPro" id="IPR013783">
    <property type="entry name" value="Ig-like_fold"/>
</dbReference>
<keyword evidence="10" id="KW-0325">Glycoprotein</keyword>
<dbReference type="InterPro" id="IPR015631">
    <property type="entry name" value="CD2/SLAM_rcpt"/>
</dbReference>
<evidence type="ECO:0000256" key="7">
    <source>
        <dbReference type="ARBA" id="ARBA00023130"/>
    </source>
</evidence>
<keyword evidence="14" id="KW-1185">Reference proteome</keyword>
<keyword evidence="6 12" id="KW-1133">Transmembrane helix</keyword>
<keyword evidence="11" id="KW-0393">Immunoglobulin domain</keyword>
<keyword evidence="5" id="KW-0391">Immunity</keyword>
<keyword evidence="2" id="KW-0399">Innate immunity</keyword>
<gene>
    <name evidence="15" type="primary">LOC103194412</name>
</gene>
<dbReference type="PANTHER" id="PTHR12080">
    <property type="entry name" value="SIGNALING LYMPHOCYTIC ACTIVATION MOLECULE"/>
    <property type="match status" value="1"/>
</dbReference>
<evidence type="ECO:0000256" key="9">
    <source>
        <dbReference type="ARBA" id="ARBA00023157"/>
    </source>
</evidence>
<evidence type="ECO:0000256" key="8">
    <source>
        <dbReference type="ARBA" id="ARBA00023136"/>
    </source>
</evidence>
<evidence type="ECO:0000256" key="3">
    <source>
        <dbReference type="ARBA" id="ARBA00022692"/>
    </source>
</evidence>
<dbReference type="AlphaFoldDB" id="A0A8B6ZJX5"/>
<name>A0A8B6ZJX5_ORYAF</name>
<dbReference type="GO" id="GO:0009897">
    <property type="term" value="C:external side of plasma membrane"/>
    <property type="evidence" value="ECO:0007669"/>
    <property type="project" value="TreeGrafter"/>
</dbReference>
<reference evidence="15" key="1">
    <citation type="submission" date="2025-08" db="UniProtKB">
        <authorList>
            <consortium name="RefSeq"/>
        </authorList>
    </citation>
    <scope>IDENTIFICATION</scope>
</reference>
<evidence type="ECO:0000256" key="6">
    <source>
        <dbReference type="ARBA" id="ARBA00022989"/>
    </source>
</evidence>
<dbReference type="SUPFAM" id="SSF48726">
    <property type="entry name" value="Immunoglobulin"/>
    <property type="match status" value="1"/>
</dbReference>
<dbReference type="RefSeq" id="XP_007935988.1">
    <property type="nucleotide sequence ID" value="XM_007937797.1"/>
</dbReference>
<dbReference type="PANTHER" id="PTHR12080:SF97">
    <property type="entry name" value="IG-LIKE DOMAIN-CONTAINING PROTEIN"/>
    <property type="match status" value="1"/>
</dbReference>
<dbReference type="InterPro" id="IPR036179">
    <property type="entry name" value="Ig-like_dom_sf"/>
</dbReference>
<evidence type="ECO:0000256" key="4">
    <source>
        <dbReference type="ARBA" id="ARBA00022729"/>
    </source>
</evidence>
<feature type="chain" id="PRO_5034017859" evidence="13">
    <location>
        <begin position="23"/>
        <end position="254"/>
    </location>
</feature>
<evidence type="ECO:0000256" key="10">
    <source>
        <dbReference type="ARBA" id="ARBA00023180"/>
    </source>
</evidence>
<dbReference type="Proteomes" id="UP000694850">
    <property type="component" value="Unplaced"/>
</dbReference>
<keyword evidence="7" id="KW-1064">Adaptive immunity</keyword>
<dbReference type="OrthoDB" id="8963224at2759"/>
<organism evidence="14 15">
    <name type="scientific">Orycteropus afer afer</name>
    <dbReference type="NCBI Taxonomy" id="1230840"/>
    <lineage>
        <taxon>Eukaryota</taxon>
        <taxon>Metazoa</taxon>
        <taxon>Chordata</taxon>
        <taxon>Craniata</taxon>
        <taxon>Vertebrata</taxon>
        <taxon>Euteleostomi</taxon>
        <taxon>Mammalia</taxon>
        <taxon>Eutheria</taxon>
        <taxon>Afrotheria</taxon>
        <taxon>Tubulidentata</taxon>
        <taxon>Orycteropodidae</taxon>
        <taxon>Orycteropus</taxon>
    </lineage>
</organism>
<evidence type="ECO:0000313" key="14">
    <source>
        <dbReference type="Proteomes" id="UP000694850"/>
    </source>
</evidence>
<evidence type="ECO:0000256" key="1">
    <source>
        <dbReference type="ARBA" id="ARBA00004479"/>
    </source>
</evidence>
<evidence type="ECO:0000256" key="5">
    <source>
        <dbReference type="ARBA" id="ARBA00022859"/>
    </source>
</evidence>
<keyword evidence="9" id="KW-1015">Disulfide bond</keyword>
<evidence type="ECO:0000256" key="11">
    <source>
        <dbReference type="ARBA" id="ARBA00023319"/>
    </source>
</evidence>
<keyword evidence="3 12" id="KW-0812">Transmembrane</keyword>
<evidence type="ECO:0000256" key="13">
    <source>
        <dbReference type="SAM" id="SignalP"/>
    </source>
</evidence>
<accession>A0A8B6ZJX5</accession>
<sequence length="254" mass="28317">MELPIQLLFLLLLLSWAENTASQSSSNTLTVNGLLGELVTFPLKFPVGEEIEYITWLHNGKSVAFIHRSETGSLPIIVIDSKRKERLNFTPSYSLQLSNLMMEDAGSYNARIISKTSIRGYFYTLRVFEQLPRHRVAMDSIICENGTHNITLRHFVEEGGADVTYRWIRMGPGAVVSQGEAILSNLDQTYTCTVMNAVSNNNCGYFLSEKLCAGSKAAEGTYCPVTWILLGKTLLFLVLLGILGIRHIFAQQTS</sequence>